<evidence type="ECO:0000313" key="14">
    <source>
        <dbReference type="Proteomes" id="UP000283509"/>
    </source>
</evidence>
<dbReference type="GO" id="GO:0016020">
    <property type="term" value="C:membrane"/>
    <property type="evidence" value="ECO:0007669"/>
    <property type="project" value="UniProtKB-SubCell"/>
</dbReference>
<keyword evidence="14" id="KW-1185">Reference proteome</keyword>
<keyword evidence="7" id="KW-0969">Cilium</keyword>
<feature type="compositionally biased region" description="Basic and acidic residues" evidence="11">
    <location>
        <begin position="39"/>
        <end position="48"/>
    </location>
</feature>
<evidence type="ECO:0000256" key="8">
    <source>
        <dbReference type="ARBA" id="ARBA00023136"/>
    </source>
</evidence>
<proteinExistence type="inferred from homology"/>
<evidence type="ECO:0000256" key="2">
    <source>
        <dbReference type="ARBA" id="ARBA00004141"/>
    </source>
</evidence>
<dbReference type="PANTHER" id="PTHR28388">
    <property type="entry name" value="TRANSMEMBRANE PROTEIN 237"/>
    <property type="match status" value="1"/>
</dbReference>
<dbReference type="PANTHER" id="PTHR28388:SF1">
    <property type="entry name" value="TRANSMEMBRANE PROTEIN 237"/>
    <property type="match status" value="1"/>
</dbReference>
<keyword evidence="9" id="KW-0966">Cell projection</keyword>
<dbReference type="AlphaFoldDB" id="A0A3R7NAQ5"/>
<feature type="compositionally biased region" description="Low complexity" evidence="11">
    <location>
        <begin position="1"/>
        <end position="14"/>
    </location>
</feature>
<dbReference type="OrthoDB" id="550113at2759"/>
<organism evidence="13 14">
    <name type="scientific">Penaeus vannamei</name>
    <name type="common">Whiteleg shrimp</name>
    <name type="synonym">Litopenaeus vannamei</name>
    <dbReference type="NCBI Taxonomy" id="6689"/>
    <lineage>
        <taxon>Eukaryota</taxon>
        <taxon>Metazoa</taxon>
        <taxon>Ecdysozoa</taxon>
        <taxon>Arthropoda</taxon>
        <taxon>Crustacea</taxon>
        <taxon>Multicrustacea</taxon>
        <taxon>Malacostraca</taxon>
        <taxon>Eumalacostraca</taxon>
        <taxon>Eucarida</taxon>
        <taxon>Decapoda</taxon>
        <taxon>Dendrobranchiata</taxon>
        <taxon>Penaeoidea</taxon>
        <taxon>Penaeidae</taxon>
        <taxon>Penaeus</taxon>
    </lineage>
</organism>
<evidence type="ECO:0000256" key="12">
    <source>
        <dbReference type="SAM" id="Phobius"/>
    </source>
</evidence>
<evidence type="ECO:0000256" key="1">
    <source>
        <dbReference type="ARBA" id="ARBA00004138"/>
    </source>
</evidence>
<name>A0A3R7NAQ5_PENVA</name>
<feature type="compositionally biased region" description="Basic and acidic residues" evidence="11">
    <location>
        <begin position="106"/>
        <end position="145"/>
    </location>
</feature>
<dbReference type="Proteomes" id="UP000283509">
    <property type="component" value="Unassembled WGS sequence"/>
</dbReference>
<comment type="subcellular location">
    <subcellularLocation>
        <location evidence="1">Cell projection</location>
        <location evidence="1">Cilium</location>
    </subcellularLocation>
    <subcellularLocation>
        <location evidence="2">Membrane</location>
        <topology evidence="2">Multi-pass membrane protein</topology>
    </subcellularLocation>
</comment>
<feature type="transmembrane region" description="Helical" evidence="12">
    <location>
        <begin position="349"/>
        <end position="369"/>
    </location>
</feature>
<comment type="function">
    <text evidence="10">Component of the transition zone in primary cilia. Required for ciliogenesis.</text>
</comment>
<feature type="region of interest" description="Disordered" evidence="11">
    <location>
        <begin position="1"/>
        <end position="93"/>
    </location>
</feature>
<keyword evidence="8 12" id="KW-0472">Membrane</keyword>
<comment type="caution">
    <text evidence="13">The sequence shown here is derived from an EMBL/GenBank/DDBJ whole genome shotgun (WGS) entry which is preliminary data.</text>
</comment>
<evidence type="ECO:0000256" key="4">
    <source>
        <dbReference type="ARBA" id="ARBA00022692"/>
    </source>
</evidence>
<comment type="similarity">
    <text evidence="3">Belongs to the TMEM237 family.</text>
</comment>
<protein>
    <recommendedName>
        <fullName evidence="15">Transmembrane protein 237</fullName>
    </recommendedName>
</protein>
<gene>
    <name evidence="13" type="ORF">C7M84_024806</name>
</gene>
<accession>A0A3R7NAQ5</accession>
<dbReference type="STRING" id="6689.A0A3R7NAQ5"/>
<evidence type="ECO:0008006" key="15">
    <source>
        <dbReference type="Google" id="ProtNLM"/>
    </source>
</evidence>
<evidence type="ECO:0000256" key="11">
    <source>
        <dbReference type="SAM" id="MobiDB-lite"/>
    </source>
</evidence>
<dbReference type="InterPro" id="IPR029409">
    <property type="entry name" value="TMEM237"/>
</dbReference>
<feature type="transmembrane region" description="Helical" evidence="12">
    <location>
        <begin position="313"/>
        <end position="337"/>
    </location>
</feature>
<dbReference type="GO" id="GO:0060271">
    <property type="term" value="P:cilium assembly"/>
    <property type="evidence" value="ECO:0007669"/>
    <property type="project" value="TreeGrafter"/>
</dbReference>
<reference evidence="13 14" key="1">
    <citation type="submission" date="2018-04" db="EMBL/GenBank/DDBJ databases">
        <authorList>
            <person name="Zhang X."/>
            <person name="Yuan J."/>
            <person name="Li F."/>
            <person name="Xiang J."/>
        </authorList>
    </citation>
    <scope>NUCLEOTIDE SEQUENCE [LARGE SCALE GENOMIC DNA]</scope>
    <source>
        <tissue evidence="13">Muscle</tissue>
    </source>
</reference>
<feature type="region of interest" description="Disordered" evidence="11">
    <location>
        <begin position="105"/>
        <end position="146"/>
    </location>
</feature>
<reference evidence="13 14" key="2">
    <citation type="submission" date="2019-01" db="EMBL/GenBank/DDBJ databases">
        <title>The decoding of complex shrimp genome reveals the adaptation for benthos swimmer, frequently molting mechanism and breeding impact on genome.</title>
        <authorList>
            <person name="Sun Y."/>
            <person name="Gao Y."/>
            <person name="Yu Y."/>
        </authorList>
    </citation>
    <scope>NUCLEOTIDE SEQUENCE [LARGE SCALE GENOMIC DNA]</scope>
    <source>
        <tissue evidence="13">Muscle</tissue>
    </source>
</reference>
<evidence type="ECO:0000256" key="10">
    <source>
        <dbReference type="ARBA" id="ARBA00025631"/>
    </source>
</evidence>
<dbReference type="EMBL" id="QCYY01000894">
    <property type="protein sequence ID" value="ROT82018.1"/>
    <property type="molecule type" value="Genomic_DNA"/>
</dbReference>
<dbReference type="Pfam" id="PF15383">
    <property type="entry name" value="TMEM237"/>
    <property type="match status" value="1"/>
</dbReference>
<keyword evidence="6 12" id="KW-1133">Transmembrane helix</keyword>
<keyword evidence="5" id="KW-0970">Cilium biogenesis/degradation</keyword>
<keyword evidence="4 12" id="KW-0812">Transmembrane</keyword>
<evidence type="ECO:0000256" key="9">
    <source>
        <dbReference type="ARBA" id="ARBA00023273"/>
    </source>
</evidence>
<sequence>MTKMNSGKRASSAKNSRRRRWEVKSKESFETSLAVEFESPEKSQKSETEENTGSTSSLSNDKEEATNATSKSRKSTRSKSATPSKVIEEENEDDLSARIAALIEEASIKSKDSPKARKEGNNEPSTKEKHKEPRTPVKPESKENPELILVAKNDKNMMFPNAFDTPVKHHTIEQESFTPTAPPYSPGGEVEEIPRKKKQKKKSDSSRLMLVSSKNEESVISVQLRDLGEDVVEVSREYQDPVVAMPSLLLAPSTSSPGQNNISTIFHEQLNGFVITKNNGNGRQRLSESLHDVNQSQTRGSHALFLQNGFRSFCVLCQGLLAGITLAHCLLIFLFNVEPMNLPKVYTPRMAHVFYSLIIFLSTICFVAACDRCDLRGTGVFSGHGIRVPWTPGFYLASLVLSLVAIRAEDALTHYHLYKDEALQKEQIGDLIDWWRWMCITRSLLAVLAWLAVVPDPHTDALLDYLKLLQQ</sequence>
<evidence type="ECO:0000256" key="5">
    <source>
        <dbReference type="ARBA" id="ARBA00022794"/>
    </source>
</evidence>
<feature type="region of interest" description="Disordered" evidence="11">
    <location>
        <begin position="173"/>
        <end position="210"/>
    </location>
</feature>
<dbReference type="GO" id="GO:0035869">
    <property type="term" value="C:ciliary transition zone"/>
    <property type="evidence" value="ECO:0007669"/>
    <property type="project" value="TreeGrafter"/>
</dbReference>
<evidence type="ECO:0000256" key="3">
    <source>
        <dbReference type="ARBA" id="ARBA00008783"/>
    </source>
</evidence>
<evidence type="ECO:0000256" key="7">
    <source>
        <dbReference type="ARBA" id="ARBA00023069"/>
    </source>
</evidence>
<evidence type="ECO:0000256" key="6">
    <source>
        <dbReference type="ARBA" id="ARBA00022989"/>
    </source>
</evidence>
<evidence type="ECO:0000313" key="13">
    <source>
        <dbReference type="EMBL" id="ROT82018.1"/>
    </source>
</evidence>